<gene>
    <name evidence="1" type="ORF">I7730_15795</name>
</gene>
<proteinExistence type="predicted"/>
<dbReference type="Proteomes" id="UP000863257">
    <property type="component" value="Unassembled WGS sequence"/>
</dbReference>
<accession>A0A8H9N1T3</accession>
<comment type="caution">
    <text evidence="1">The sequence shown here is derived from an EMBL/GenBank/DDBJ whole genome shotgun (WGS) entry which is preliminary data.</text>
</comment>
<name>A0A8H9N1T3_VIBVL</name>
<evidence type="ECO:0000313" key="1">
    <source>
        <dbReference type="EMBL" id="HAS8541245.1"/>
    </source>
</evidence>
<protein>
    <submittedName>
        <fullName evidence="1">Uncharacterized protein</fullName>
    </submittedName>
</protein>
<reference evidence="1" key="1">
    <citation type="journal article" date="2018" name="Genome Biol.">
        <title>SKESA: strategic k-mer extension for scrupulous assemblies.</title>
        <authorList>
            <person name="Souvorov A."/>
            <person name="Agarwala R."/>
            <person name="Lipman D.J."/>
        </authorList>
    </citation>
    <scope>NUCLEOTIDE SEQUENCE</scope>
    <source>
        <strain evidence="1">BCW_3452</strain>
    </source>
</reference>
<organism evidence="1">
    <name type="scientific">Vibrio vulnificus</name>
    <dbReference type="NCBI Taxonomy" id="672"/>
    <lineage>
        <taxon>Bacteria</taxon>
        <taxon>Pseudomonadati</taxon>
        <taxon>Pseudomonadota</taxon>
        <taxon>Gammaproteobacteria</taxon>
        <taxon>Vibrionales</taxon>
        <taxon>Vibrionaceae</taxon>
        <taxon>Vibrio</taxon>
    </lineage>
</organism>
<dbReference type="AlphaFoldDB" id="A0A8H9N1T3"/>
<sequence>MTTRFDNFDVDQLVDNTKIVLEAVKAVRLAQNAESIKASNRLVLKELVNNAFEPYIEDNSDAPVQEFAAKSQNSLLKALVKDDFSVSYTYIDNNTAGNDIWELTISISELLSVKTQFTHIRGYDGWETDVEGIKYSGNQALIDFIFENNLLADWLTDEVNKHVCGDTELENVPNNASDEQYILAASMAAFLQTKEHLLERTKD</sequence>
<reference evidence="1" key="2">
    <citation type="submission" date="2019-01" db="EMBL/GenBank/DDBJ databases">
        <authorList>
            <consortium name="NCBI Pathogen Detection Project"/>
        </authorList>
    </citation>
    <scope>NUCLEOTIDE SEQUENCE</scope>
    <source>
        <strain evidence="1">BCW_3452</strain>
    </source>
</reference>
<dbReference type="EMBL" id="DACRBY010000020">
    <property type="protein sequence ID" value="HAS8541245.1"/>
    <property type="molecule type" value="Genomic_DNA"/>
</dbReference>